<accession>A2DPN5</accession>
<keyword evidence="3" id="KW-1185">Reference proteome</keyword>
<reference evidence="2" key="2">
    <citation type="journal article" date="2007" name="Science">
        <title>Draft genome sequence of the sexually transmitted pathogen Trichomonas vaginalis.</title>
        <authorList>
            <person name="Carlton J.M."/>
            <person name="Hirt R.P."/>
            <person name="Silva J.C."/>
            <person name="Delcher A.L."/>
            <person name="Schatz M."/>
            <person name="Zhao Q."/>
            <person name="Wortman J.R."/>
            <person name="Bidwell S.L."/>
            <person name="Alsmark U.C.M."/>
            <person name="Besteiro S."/>
            <person name="Sicheritz-Ponten T."/>
            <person name="Noel C.J."/>
            <person name="Dacks J.B."/>
            <person name="Foster P.G."/>
            <person name="Simillion C."/>
            <person name="Van de Peer Y."/>
            <person name="Miranda-Saavedra D."/>
            <person name="Barton G.J."/>
            <person name="Westrop G.D."/>
            <person name="Mueller S."/>
            <person name="Dessi D."/>
            <person name="Fiori P.L."/>
            <person name="Ren Q."/>
            <person name="Paulsen I."/>
            <person name="Zhang H."/>
            <person name="Bastida-Corcuera F.D."/>
            <person name="Simoes-Barbosa A."/>
            <person name="Brown M.T."/>
            <person name="Hayes R.D."/>
            <person name="Mukherjee M."/>
            <person name="Okumura C.Y."/>
            <person name="Schneider R."/>
            <person name="Smith A.J."/>
            <person name="Vanacova S."/>
            <person name="Villalvazo M."/>
            <person name="Haas B.J."/>
            <person name="Pertea M."/>
            <person name="Feldblyum T.V."/>
            <person name="Utterback T.R."/>
            <person name="Shu C.L."/>
            <person name="Osoegawa K."/>
            <person name="de Jong P.J."/>
            <person name="Hrdy I."/>
            <person name="Horvathova L."/>
            <person name="Zubacova Z."/>
            <person name="Dolezal P."/>
            <person name="Malik S.B."/>
            <person name="Logsdon J.M. Jr."/>
            <person name="Henze K."/>
            <person name="Gupta A."/>
            <person name="Wang C.C."/>
            <person name="Dunne R.L."/>
            <person name="Upcroft J.A."/>
            <person name="Upcroft P."/>
            <person name="White O."/>
            <person name="Salzberg S.L."/>
            <person name="Tang P."/>
            <person name="Chiu C.-H."/>
            <person name="Lee Y.-S."/>
            <person name="Embley T.M."/>
            <person name="Coombs G.H."/>
            <person name="Mottram J.C."/>
            <person name="Tachezy J."/>
            <person name="Fraser-Liggett C.M."/>
            <person name="Johnson P.J."/>
        </authorList>
    </citation>
    <scope>NUCLEOTIDE SEQUENCE [LARGE SCALE GENOMIC DNA]</scope>
    <source>
        <strain evidence="2">G3</strain>
    </source>
</reference>
<dbReference type="AlphaFoldDB" id="A2DPN5"/>
<dbReference type="Gene3D" id="1.20.920.10">
    <property type="entry name" value="Bromodomain-like"/>
    <property type="match status" value="1"/>
</dbReference>
<dbReference type="KEGG" id="tva:4775653"/>
<evidence type="ECO:0000313" key="3">
    <source>
        <dbReference type="Proteomes" id="UP000001542"/>
    </source>
</evidence>
<dbReference type="SUPFAM" id="SSF47370">
    <property type="entry name" value="Bromodomain"/>
    <property type="match status" value="1"/>
</dbReference>
<dbReference type="EMBL" id="DS113228">
    <property type="protein sequence ID" value="EAY17635.1"/>
    <property type="molecule type" value="Genomic_DNA"/>
</dbReference>
<dbReference type="VEuPathDB" id="TrichDB:TVAGG3_0935070"/>
<organism evidence="2 3">
    <name type="scientific">Trichomonas vaginalis (strain ATCC PRA-98 / G3)</name>
    <dbReference type="NCBI Taxonomy" id="412133"/>
    <lineage>
        <taxon>Eukaryota</taxon>
        <taxon>Metamonada</taxon>
        <taxon>Parabasalia</taxon>
        <taxon>Trichomonadida</taxon>
        <taxon>Trichomonadidae</taxon>
        <taxon>Trichomonas</taxon>
    </lineage>
</organism>
<reference evidence="2" key="1">
    <citation type="submission" date="2006-10" db="EMBL/GenBank/DDBJ databases">
        <authorList>
            <person name="Amadeo P."/>
            <person name="Zhao Q."/>
            <person name="Wortman J."/>
            <person name="Fraser-Liggett C."/>
            <person name="Carlton J."/>
        </authorList>
    </citation>
    <scope>NUCLEOTIDE SEQUENCE</scope>
    <source>
        <strain evidence="2">G3</strain>
    </source>
</reference>
<dbReference type="VEuPathDB" id="TrichDB:TVAG_235170"/>
<sequence>MKNKLSYPFHDYLGAGLTIMRPTNADREAENRCKLTLKKIKENLIKDRYKKMQDFGNDVNEVWKYVFNNFKDNSILFISTKILSDWFKSKFDNRPRTETEKWIKDAQQLQIDLDNLIKSFDKK</sequence>
<dbReference type="SMR" id="A2DPN5"/>
<dbReference type="InterPro" id="IPR036427">
    <property type="entry name" value="Bromodomain-like_sf"/>
</dbReference>
<proteinExistence type="predicted"/>
<keyword evidence="1" id="KW-0103">Bromodomain</keyword>
<protein>
    <submittedName>
        <fullName evidence="2">Uncharacterized protein</fullName>
    </submittedName>
</protein>
<name>A2DPN5_TRIV3</name>
<evidence type="ECO:0000313" key="2">
    <source>
        <dbReference type="EMBL" id="EAY17635.1"/>
    </source>
</evidence>
<evidence type="ECO:0000256" key="1">
    <source>
        <dbReference type="ARBA" id="ARBA00023117"/>
    </source>
</evidence>
<dbReference type="InParanoid" id="A2DPN5"/>
<dbReference type="RefSeq" id="XP_001329770.1">
    <property type="nucleotide sequence ID" value="XM_001329735.1"/>
</dbReference>
<gene>
    <name evidence="2" type="ORF">TVAG_235170</name>
</gene>
<dbReference type="Proteomes" id="UP000001542">
    <property type="component" value="Unassembled WGS sequence"/>
</dbReference>